<dbReference type="PANTHER" id="PTHR44051:SF9">
    <property type="entry name" value="GLUTATHIONE S-TRANSFERASE 1"/>
    <property type="match status" value="1"/>
</dbReference>
<name>A0A8H7IZW2_9PLEO</name>
<dbReference type="SFLD" id="SFLDS00019">
    <property type="entry name" value="Glutathione_Transferase_(cytos"/>
    <property type="match status" value="1"/>
</dbReference>
<gene>
    <name evidence="4" type="ORF">EKO04_006487</name>
</gene>
<feature type="domain" description="GST N-terminal" evidence="2">
    <location>
        <begin position="6"/>
        <end position="93"/>
    </location>
</feature>
<dbReference type="Pfam" id="PF14497">
    <property type="entry name" value="GST_C_3"/>
    <property type="match status" value="1"/>
</dbReference>
<reference evidence="4" key="1">
    <citation type="submission" date="2018-12" db="EMBL/GenBank/DDBJ databases">
        <authorList>
            <person name="Syme R.A."/>
            <person name="Farfan-Caceres L."/>
            <person name="Lichtenzveig J."/>
        </authorList>
    </citation>
    <scope>NUCLEOTIDE SEQUENCE</scope>
    <source>
        <strain evidence="4">Al4</strain>
    </source>
</reference>
<dbReference type="Proteomes" id="UP000651452">
    <property type="component" value="Unassembled WGS sequence"/>
</dbReference>
<comment type="similarity">
    <text evidence="1">Belongs to the GST superfamily.</text>
</comment>
<proteinExistence type="inferred from homology"/>
<dbReference type="EMBL" id="RZGK01000011">
    <property type="protein sequence ID" value="KAF9695700.1"/>
    <property type="molecule type" value="Genomic_DNA"/>
</dbReference>
<dbReference type="SUPFAM" id="SSF52833">
    <property type="entry name" value="Thioredoxin-like"/>
    <property type="match status" value="1"/>
</dbReference>
<dbReference type="Gene3D" id="1.20.1050.10">
    <property type="match status" value="1"/>
</dbReference>
<dbReference type="PANTHER" id="PTHR44051">
    <property type="entry name" value="GLUTATHIONE S-TRANSFERASE-RELATED"/>
    <property type="match status" value="1"/>
</dbReference>
<dbReference type="InterPro" id="IPR036249">
    <property type="entry name" value="Thioredoxin-like_sf"/>
</dbReference>
<dbReference type="InterPro" id="IPR036282">
    <property type="entry name" value="Glutathione-S-Trfase_C_sf"/>
</dbReference>
<evidence type="ECO:0008006" key="6">
    <source>
        <dbReference type="Google" id="ProtNLM"/>
    </source>
</evidence>
<dbReference type="CDD" id="cd03046">
    <property type="entry name" value="GST_N_GTT1_like"/>
    <property type="match status" value="1"/>
</dbReference>
<evidence type="ECO:0000256" key="1">
    <source>
        <dbReference type="ARBA" id="ARBA00007409"/>
    </source>
</evidence>
<dbReference type="PROSITE" id="PS50405">
    <property type="entry name" value="GST_CTER"/>
    <property type="match status" value="1"/>
</dbReference>
<accession>A0A8H7IZW2</accession>
<dbReference type="InterPro" id="IPR004046">
    <property type="entry name" value="GST_C"/>
</dbReference>
<evidence type="ECO:0000259" key="2">
    <source>
        <dbReference type="PROSITE" id="PS50404"/>
    </source>
</evidence>
<dbReference type="SFLD" id="SFLDG00358">
    <property type="entry name" value="Main_(cytGST)"/>
    <property type="match status" value="1"/>
</dbReference>
<sequence>MSNQQGAKITVYWLEKSRAQRVIWLLEALNLEYNIQVFKRDKDGRAGPELKKFHPLGRSPTIGITPAGSEKEIIVTESETILDYVCDHFGPQFVPRRYPEGQEGVLGAETESWMRHKFLMGYAEGSFLTPLMVSLITSGIRSAPVPFFLRPITNGIANKVDGSYTNPELKNHLDFLEGYLKSSPSQGEFFCSDSLTPADIMLHFALEGAVKKKACDETKYPTLYKYVRRLQELPSYKAAGASVEKASGEKFVPFSET</sequence>
<reference evidence="4" key="2">
    <citation type="submission" date="2020-09" db="EMBL/GenBank/DDBJ databases">
        <title>Reference genome assembly for Australian Ascochyta lentis isolate Al4.</title>
        <authorList>
            <person name="Lee R.C."/>
            <person name="Farfan-Caceres L.M."/>
            <person name="Debler J.W."/>
            <person name="Williams A.H."/>
            <person name="Henares B.M."/>
        </authorList>
    </citation>
    <scope>NUCLEOTIDE SEQUENCE</scope>
    <source>
        <strain evidence="4">Al4</strain>
    </source>
</reference>
<evidence type="ECO:0000259" key="3">
    <source>
        <dbReference type="PROSITE" id="PS50405"/>
    </source>
</evidence>
<protein>
    <recommendedName>
        <fullName evidence="6">Glutathione transferase</fullName>
    </recommendedName>
</protein>
<dbReference type="InterPro" id="IPR040079">
    <property type="entry name" value="Glutathione_S-Trfase"/>
</dbReference>
<keyword evidence="5" id="KW-1185">Reference proteome</keyword>
<dbReference type="InterPro" id="IPR010987">
    <property type="entry name" value="Glutathione-S-Trfase_C-like"/>
</dbReference>
<comment type="caution">
    <text evidence="4">The sequence shown here is derived from an EMBL/GenBank/DDBJ whole genome shotgun (WGS) entry which is preliminary data.</text>
</comment>
<dbReference type="OrthoDB" id="2098326at2759"/>
<dbReference type="PROSITE" id="PS50404">
    <property type="entry name" value="GST_NTER"/>
    <property type="match status" value="1"/>
</dbReference>
<dbReference type="Pfam" id="PF13409">
    <property type="entry name" value="GST_N_2"/>
    <property type="match status" value="1"/>
</dbReference>
<evidence type="ECO:0000313" key="4">
    <source>
        <dbReference type="EMBL" id="KAF9695700.1"/>
    </source>
</evidence>
<organism evidence="4 5">
    <name type="scientific">Ascochyta lentis</name>
    <dbReference type="NCBI Taxonomy" id="205686"/>
    <lineage>
        <taxon>Eukaryota</taxon>
        <taxon>Fungi</taxon>
        <taxon>Dikarya</taxon>
        <taxon>Ascomycota</taxon>
        <taxon>Pezizomycotina</taxon>
        <taxon>Dothideomycetes</taxon>
        <taxon>Pleosporomycetidae</taxon>
        <taxon>Pleosporales</taxon>
        <taxon>Pleosporineae</taxon>
        <taxon>Didymellaceae</taxon>
        <taxon>Ascochyta</taxon>
    </lineage>
</organism>
<evidence type="ECO:0000313" key="5">
    <source>
        <dbReference type="Proteomes" id="UP000651452"/>
    </source>
</evidence>
<dbReference type="Gene3D" id="3.40.30.10">
    <property type="entry name" value="Glutaredoxin"/>
    <property type="match status" value="1"/>
</dbReference>
<feature type="domain" description="GST C-terminal" evidence="3">
    <location>
        <begin position="122"/>
        <end position="254"/>
    </location>
</feature>
<dbReference type="InterPro" id="IPR004045">
    <property type="entry name" value="Glutathione_S-Trfase_N"/>
</dbReference>
<dbReference type="SUPFAM" id="SSF47616">
    <property type="entry name" value="GST C-terminal domain-like"/>
    <property type="match status" value="1"/>
</dbReference>
<dbReference type="AlphaFoldDB" id="A0A8H7IZW2"/>
<dbReference type="CDD" id="cd03189">
    <property type="entry name" value="GST_C_GTT1_like"/>
    <property type="match status" value="1"/>
</dbReference>